<feature type="transmembrane region" description="Helical" evidence="6">
    <location>
        <begin position="113"/>
        <end position="132"/>
    </location>
</feature>
<gene>
    <name evidence="7" type="ORF">Goari_022034</name>
</gene>
<comment type="caution">
    <text evidence="7">The sequence shown here is derived from an EMBL/GenBank/DDBJ whole genome shotgun (WGS) entry which is preliminary data.</text>
</comment>
<feature type="transmembrane region" description="Helical" evidence="6">
    <location>
        <begin position="62"/>
        <end position="82"/>
    </location>
</feature>
<keyword evidence="4 6" id="KW-1133">Transmembrane helix</keyword>
<feature type="transmembrane region" description="Helical" evidence="6">
    <location>
        <begin position="187"/>
        <end position="206"/>
    </location>
</feature>
<sequence length="218" mass="24534">MSTMFVEQGMMMDTKIGSFTIPPASLSSFDVISVIFWVPIYDKIIVPIARKFTRKERGFSELQRMGIGLFISVLCMSAAALVEIKRLQLAKELDLVDKQVAVPINILWQIPQYFLLGAAEVCTFIGQLEFFYDQSPDAMRSLCSALQLLTTSLGNYLSSFILTLVMYCTTKGGKIGWIPDNLNEGHLDYFFWLLAGLGFLNMLVYTKCAAKYKQKKAS</sequence>
<feature type="transmembrane region" description="Helical" evidence="6">
    <location>
        <begin position="144"/>
        <end position="167"/>
    </location>
</feature>
<dbReference type="EMBL" id="JABFAA010337206">
    <property type="protein sequence ID" value="MBA0701744.1"/>
    <property type="molecule type" value="Genomic_DNA"/>
</dbReference>
<dbReference type="PANTHER" id="PTHR11654">
    <property type="entry name" value="OLIGOPEPTIDE TRANSPORTER-RELATED"/>
    <property type="match status" value="1"/>
</dbReference>
<evidence type="ECO:0000256" key="6">
    <source>
        <dbReference type="SAM" id="Phobius"/>
    </source>
</evidence>
<reference evidence="7 8" key="1">
    <citation type="journal article" date="2019" name="Genome Biol. Evol.">
        <title>Insights into the evolution of the New World diploid cottons (Gossypium, subgenus Houzingenia) based on genome sequencing.</title>
        <authorList>
            <person name="Grover C.E."/>
            <person name="Arick M.A. 2nd"/>
            <person name="Thrash A."/>
            <person name="Conover J.L."/>
            <person name="Sanders W.S."/>
            <person name="Peterson D.G."/>
            <person name="Frelichowski J.E."/>
            <person name="Scheffler J.A."/>
            <person name="Scheffler B.E."/>
            <person name="Wendel J.F."/>
        </authorList>
    </citation>
    <scope>NUCLEOTIDE SEQUENCE [LARGE SCALE GENOMIC DNA]</scope>
    <source>
        <strain evidence="7">185</strain>
        <tissue evidence="7">Leaf</tissue>
    </source>
</reference>
<evidence type="ECO:0000256" key="3">
    <source>
        <dbReference type="ARBA" id="ARBA00022692"/>
    </source>
</evidence>
<dbReference type="Pfam" id="PF00854">
    <property type="entry name" value="PTR2"/>
    <property type="match status" value="1"/>
</dbReference>
<evidence type="ECO:0000313" key="8">
    <source>
        <dbReference type="Proteomes" id="UP000593577"/>
    </source>
</evidence>
<dbReference type="SUPFAM" id="SSF103473">
    <property type="entry name" value="MFS general substrate transporter"/>
    <property type="match status" value="1"/>
</dbReference>
<dbReference type="Gene3D" id="1.20.1250.20">
    <property type="entry name" value="MFS general substrate transporter like domains"/>
    <property type="match status" value="1"/>
</dbReference>
<feature type="transmembrane region" description="Helical" evidence="6">
    <location>
        <begin position="20"/>
        <end position="41"/>
    </location>
</feature>
<evidence type="ECO:0000313" key="7">
    <source>
        <dbReference type="EMBL" id="MBA0701744.1"/>
    </source>
</evidence>
<dbReference type="InterPro" id="IPR000109">
    <property type="entry name" value="POT_fam"/>
</dbReference>
<dbReference type="AlphaFoldDB" id="A0A7J8YRR0"/>
<keyword evidence="8" id="KW-1185">Reference proteome</keyword>
<evidence type="ECO:0000256" key="4">
    <source>
        <dbReference type="ARBA" id="ARBA00022989"/>
    </source>
</evidence>
<dbReference type="GO" id="GO:0022857">
    <property type="term" value="F:transmembrane transporter activity"/>
    <property type="evidence" value="ECO:0007669"/>
    <property type="project" value="InterPro"/>
</dbReference>
<dbReference type="Proteomes" id="UP000593577">
    <property type="component" value="Unassembled WGS sequence"/>
</dbReference>
<dbReference type="InterPro" id="IPR036259">
    <property type="entry name" value="MFS_trans_sf"/>
</dbReference>
<evidence type="ECO:0000256" key="1">
    <source>
        <dbReference type="ARBA" id="ARBA00004141"/>
    </source>
</evidence>
<evidence type="ECO:0000256" key="5">
    <source>
        <dbReference type="ARBA" id="ARBA00023136"/>
    </source>
</evidence>
<evidence type="ECO:0000256" key="2">
    <source>
        <dbReference type="ARBA" id="ARBA00005982"/>
    </source>
</evidence>
<protein>
    <submittedName>
        <fullName evidence="7">Uncharacterized protein</fullName>
    </submittedName>
</protein>
<proteinExistence type="inferred from homology"/>
<keyword evidence="5 6" id="KW-0472">Membrane</keyword>
<dbReference type="GO" id="GO:0016020">
    <property type="term" value="C:membrane"/>
    <property type="evidence" value="ECO:0007669"/>
    <property type="project" value="UniProtKB-SubCell"/>
</dbReference>
<name>A0A7J8YRR0_GOSAI</name>
<accession>A0A7J8YRR0</accession>
<keyword evidence="3 6" id="KW-0812">Transmembrane</keyword>
<comment type="subcellular location">
    <subcellularLocation>
        <location evidence="1">Membrane</location>
        <topology evidence="1">Multi-pass membrane protein</topology>
    </subcellularLocation>
</comment>
<organism evidence="7 8">
    <name type="scientific">Gossypium aridum</name>
    <name type="common">American cotton</name>
    <name type="synonym">Erioxylum aridum</name>
    <dbReference type="NCBI Taxonomy" id="34290"/>
    <lineage>
        <taxon>Eukaryota</taxon>
        <taxon>Viridiplantae</taxon>
        <taxon>Streptophyta</taxon>
        <taxon>Embryophyta</taxon>
        <taxon>Tracheophyta</taxon>
        <taxon>Spermatophyta</taxon>
        <taxon>Magnoliopsida</taxon>
        <taxon>eudicotyledons</taxon>
        <taxon>Gunneridae</taxon>
        <taxon>Pentapetalae</taxon>
        <taxon>rosids</taxon>
        <taxon>malvids</taxon>
        <taxon>Malvales</taxon>
        <taxon>Malvaceae</taxon>
        <taxon>Malvoideae</taxon>
        <taxon>Gossypium</taxon>
    </lineage>
</organism>
<comment type="similarity">
    <text evidence="2">Belongs to the major facilitator superfamily. Proton-dependent oligopeptide transporter (POT/PTR) (TC 2.A.17) family.</text>
</comment>